<evidence type="ECO:0000313" key="3">
    <source>
        <dbReference type="Proteomes" id="UP000310066"/>
    </source>
</evidence>
<evidence type="ECO:0000313" key="2">
    <source>
        <dbReference type="EMBL" id="TKA43296.1"/>
    </source>
</evidence>
<comment type="caution">
    <text evidence="2">The sequence shown here is derived from an EMBL/GenBank/DDBJ whole genome shotgun (WGS) entry which is preliminary data.</text>
</comment>
<gene>
    <name evidence="2" type="ORF">B0A54_05777</name>
</gene>
<feature type="compositionally biased region" description="Basic and acidic residues" evidence="1">
    <location>
        <begin position="226"/>
        <end position="236"/>
    </location>
</feature>
<evidence type="ECO:0000256" key="1">
    <source>
        <dbReference type="SAM" id="MobiDB-lite"/>
    </source>
</evidence>
<name>A0A4U0V621_9PEZI</name>
<dbReference type="OrthoDB" id="3928442at2759"/>
<feature type="region of interest" description="Disordered" evidence="1">
    <location>
        <begin position="1"/>
        <end position="163"/>
    </location>
</feature>
<sequence length="266" mass="27771">MTTSTRPSRTTSTTMPPADGRDEPETHAEDEISLPVPVPAPRTPSREEKDAYPLGFYNSQIPVRLTRSAPVPAKRSPVIPADGDDDAEETSAAPRRPSLSSAAAAATPPPTTSGLSRSRTLTLLNLTKPGPPSPTLPEPDFNRPKPATKQRYVSAGGPAKLDERAEIPGPALAAAAAPSGALPAMPKEELFGRLDDLEFVRAQFGEEALARRSELTGLRPGGVEEAAARRERKDSSARTVRAEGGGMAALLFGGAEIVATGVGRGG</sequence>
<dbReference type="EMBL" id="NAJP01000019">
    <property type="protein sequence ID" value="TKA43296.1"/>
    <property type="molecule type" value="Genomic_DNA"/>
</dbReference>
<feature type="region of interest" description="Disordered" evidence="1">
    <location>
        <begin position="220"/>
        <end position="240"/>
    </location>
</feature>
<organism evidence="2 3">
    <name type="scientific">Friedmanniomyces endolithicus</name>
    <dbReference type="NCBI Taxonomy" id="329885"/>
    <lineage>
        <taxon>Eukaryota</taxon>
        <taxon>Fungi</taxon>
        <taxon>Dikarya</taxon>
        <taxon>Ascomycota</taxon>
        <taxon>Pezizomycotina</taxon>
        <taxon>Dothideomycetes</taxon>
        <taxon>Dothideomycetidae</taxon>
        <taxon>Mycosphaerellales</taxon>
        <taxon>Teratosphaeriaceae</taxon>
        <taxon>Friedmanniomyces</taxon>
    </lineage>
</organism>
<accession>A0A4U0V621</accession>
<feature type="compositionally biased region" description="Basic and acidic residues" evidence="1">
    <location>
        <begin position="19"/>
        <end position="30"/>
    </location>
</feature>
<feature type="compositionally biased region" description="Low complexity" evidence="1">
    <location>
        <begin position="1"/>
        <end position="17"/>
    </location>
</feature>
<protein>
    <submittedName>
        <fullName evidence="2">Uncharacterized protein</fullName>
    </submittedName>
</protein>
<dbReference type="AlphaFoldDB" id="A0A4U0V621"/>
<feature type="compositionally biased region" description="Low complexity" evidence="1">
    <location>
        <begin position="90"/>
        <end position="127"/>
    </location>
</feature>
<dbReference type="Proteomes" id="UP000310066">
    <property type="component" value="Unassembled WGS sequence"/>
</dbReference>
<reference evidence="2 3" key="1">
    <citation type="submission" date="2017-03" db="EMBL/GenBank/DDBJ databases">
        <title>Genomes of endolithic fungi from Antarctica.</title>
        <authorList>
            <person name="Coleine C."/>
            <person name="Masonjones S."/>
            <person name="Stajich J.E."/>
        </authorList>
    </citation>
    <scope>NUCLEOTIDE SEQUENCE [LARGE SCALE GENOMIC DNA]</scope>
    <source>
        <strain evidence="2 3">CCFEE 5311</strain>
    </source>
</reference>
<proteinExistence type="predicted"/>